<proteinExistence type="predicted"/>
<dbReference type="EMBL" id="QTSX02005756">
    <property type="protein sequence ID" value="KAJ9057913.1"/>
    <property type="molecule type" value="Genomic_DNA"/>
</dbReference>
<reference evidence="1" key="1">
    <citation type="submission" date="2022-04" db="EMBL/GenBank/DDBJ databases">
        <title>Genome of the entomopathogenic fungus Entomophthora muscae.</title>
        <authorList>
            <person name="Elya C."/>
            <person name="Lovett B.R."/>
            <person name="Lee E."/>
            <person name="Macias A.M."/>
            <person name="Hajek A.E."/>
            <person name="De Bivort B.L."/>
            <person name="Kasson M.T."/>
            <person name="De Fine Licht H.H."/>
            <person name="Stajich J.E."/>
        </authorList>
    </citation>
    <scope>NUCLEOTIDE SEQUENCE</scope>
    <source>
        <strain evidence="1">Berkeley</strain>
    </source>
</reference>
<evidence type="ECO:0000313" key="1">
    <source>
        <dbReference type="EMBL" id="KAJ9057913.1"/>
    </source>
</evidence>
<accession>A0ACC2S6I9</accession>
<keyword evidence="2" id="KW-1185">Reference proteome</keyword>
<evidence type="ECO:0000313" key="2">
    <source>
        <dbReference type="Proteomes" id="UP001165960"/>
    </source>
</evidence>
<gene>
    <name evidence="1" type="primary">CLIPA10</name>
    <name evidence="1" type="ORF">DSO57_1017914</name>
</gene>
<sequence length="183" mass="20360">MYDNDVMCGGALVLKGTVVTAASCLEPKEREYHVLLLCENGIHMSAIRQIIKHPFYFGTMLYDVAIIKLDSLAFGSSGLELDQPISLNNPSLLVGWGQPNAIDMFSQPLDYPCSVPNLQKVYPYIAFCATNLSANITTLKGSPLIRVHKHSYFLQGIQLTNVTQAITPFALISLYIDWIHSYF</sequence>
<dbReference type="Proteomes" id="UP001165960">
    <property type="component" value="Unassembled WGS sequence"/>
</dbReference>
<name>A0ACC2S6I9_9FUNG</name>
<organism evidence="1 2">
    <name type="scientific">Entomophthora muscae</name>
    <dbReference type="NCBI Taxonomy" id="34485"/>
    <lineage>
        <taxon>Eukaryota</taxon>
        <taxon>Fungi</taxon>
        <taxon>Fungi incertae sedis</taxon>
        <taxon>Zoopagomycota</taxon>
        <taxon>Entomophthoromycotina</taxon>
        <taxon>Entomophthoromycetes</taxon>
        <taxon>Entomophthorales</taxon>
        <taxon>Entomophthoraceae</taxon>
        <taxon>Entomophthora</taxon>
    </lineage>
</organism>
<protein>
    <submittedName>
        <fullName evidence="1">Trypsin</fullName>
    </submittedName>
</protein>
<comment type="caution">
    <text evidence="1">The sequence shown here is derived from an EMBL/GenBank/DDBJ whole genome shotgun (WGS) entry which is preliminary data.</text>
</comment>